<keyword evidence="4 5" id="KW-0472">Membrane</keyword>
<evidence type="ECO:0000313" key="7">
    <source>
        <dbReference type="EMBL" id="GGB74815.1"/>
    </source>
</evidence>
<keyword evidence="2 5" id="KW-0812">Transmembrane</keyword>
<keyword evidence="3 5" id="KW-1133">Transmembrane helix</keyword>
<evidence type="ECO:0000256" key="3">
    <source>
        <dbReference type="ARBA" id="ARBA00022989"/>
    </source>
</evidence>
<accession>A0ABQ1JSX7</accession>
<feature type="transmembrane region" description="Helical" evidence="5">
    <location>
        <begin position="145"/>
        <end position="164"/>
    </location>
</feature>
<feature type="transmembrane region" description="Helical" evidence="5">
    <location>
        <begin position="170"/>
        <end position="188"/>
    </location>
</feature>
<comment type="caution">
    <text evidence="7">The sequence shown here is derived from an EMBL/GenBank/DDBJ whole genome shotgun (WGS) entry which is preliminary data.</text>
</comment>
<comment type="subcellular location">
    <subcellularLocation>
        <location evidence="1">Membrane</location>
        <topology evidence="1">Multi-pass membrane protein</topology>
    </subcellularLocation>
</comment>
<keyword evidence="8" id="KW-1185">Reference proteome</keyword>
<dbReference type="Pfam" id="PF01694">
    <property type="entry name" value="Rhomboid"/>
    <property type="match status" value="1"/>
</dbReference>
<evidence type="ECO:0000256" key="1">
    <source>
        <dbReference type="ARBA" id="ARBA00004141"/>
    </source>
</evidence>
<dbReference type="Proteomes" id="UP000614261">
    <property type="component" value="Unassembled WGS sequence"/>
</dbReference>
<evidence type="ECO:0000256" key="4">
    <source>
        <dbReference type="ARBA" id="ARBA00023136"/>
    </source>
</evidence>
<feature type="transmembrane region" description="Helical" evidence="5">
    <location>
        <begin position="95"/>
        <end position="112"/>
    </location>
</feature>
<dbReference type="EMBL" id="BMGD01000007">
    <property type="protein sequence ID" value="GGB74815.1"/>
    <property type="molecule type" value="Genomic_DNA"/>
</dbReference>
<protein>
    <recommendedName>
        <fullName evidence="6">Peptidase S54 rhomboid domain-containing protein</fullName>
    </recommendedName>
</protein>
<dbReference type="InterPro" id="IPR035952">
    <property type="entry name" value="Rhomboid-like_sf"/>
</dbReference>
<dbReference type="Gene3D" id="1.20.1540.10">
    <property type="entry name" value="Rhomboid-like"/>
    <property type="match status" value="1"/>
</dbReference>
<proteinExistence type="predicted"/>
<dbReference type="RefSeq" id="WP_188515506.1">
    <property type="nucleotide sequence ID" value="NZ_BMGD01000007.1"/>
</dbReference>
<reference evidence="8" key="1">
    <citation type="journal article" date="2019" name="Int. J. Syst. Evol. Microbiol.">
        <title>The Global Catalogue of Microorganisms (GCM) 10K type strain sequencing project: providing services to taxonomists for standard genome sequencing and annotation.</title>
        <authorList>
            <consortium name="The Broad Institute Genomics Platform"/>
            <consortium name="The Broad Institute Genome Sequencing Center for Infectious Disease"/>
            <person name="Wu L."/>
            <person name="Ma J."/>
        </authorList>
    </citation>
    <scope>NUCLEOTIDE SEQUENCE [LARGE SCALE GENOMIC DNA]</scope>
    <source>
        <strain evidence="8">CGMCC 1.12851</strain>
    </source>
</reference>
<sequence>MGKGFQSPLALIWGLSIVSVWAFLAIKLDQPVFNTQASQDLVMFGAFKGRNLSLENGWRLFASQWLHVKFPHMMFNAVLISLLATALNRQTSARFVLLVGLGGGAVGQYFSALAYPSAFISGASQAYLALAGATIVLVNRKQAGWWVAVAGVVIAIALDVFVSSHGTIKIGHSTAFATGLVAATIIFARERSKSPKAVD</sequence>
<feature type="transmembrane region" description="Helical" evidence="5">
    <location>
        <begin position="70"/>
        <end position="88"/>
    </location>
</feature>
<name>A0ABQ1JSX7_9SPHN</name>
<feature type="domain" description="Peptidase S54 rhomboid" evidence="6">
    <location>
        <begin position="57"/>
        <end position="188"/>
    </location>
</feature>
<evidence type="ECO:0000256" key="5">
    <source>
        <dbReference type="SAM" id="Phobius"/>
    </source>
</evidence>
<gene>
    <name evidence="7" type="ORF">GCM10010833_32520</name>
</gene>
<dbReference type="InterPro" id="IPR022764">
    <property type="entry name" value="Peptidase_S54_rhomboid_dom"/>
</dbReference>
<feature type="transmembrane region" description="Helical" evidence="5">
    <location>
        <begin position="118"/>
        <end position="138"/>
    </location>
</feature>
<evidence type="ECO:0000259" key="6">
    <source>
        <dbReference type="Pfam" id="PF01694"/>
    </source>
</evidence>
<feature type="transmembrane region" description="Helical" evidence="5">
    <location>
        <begin position="7"/>
        <end position="26"/>
    </location>
</feature>
<organism evidence="7 8">
    <name type="scientific">Blastomonas aquatica</name>
    <dbReference type="NCBI Taxonomy" id="1510276"/>
    <lineage>
        <taxon>Bacteria</taxon>
        <taxon>Pseudomonadati</taxon>
        <taxon>Pseudomonadota</taxon>
        <taxon>Alphaproteobacteria</taxon>
        <taxon>Sphingomonadales</taxon>
        <taxon>Sphingomonadaceae</taxon>
        <taxon>Blastomonas</taxon>
    </lineage>
</organism>
<evidence type="ECO:0000256" key="2">
    <source>
        <dbReference type="ARBA" id="ARBA00022692"/>
    </source>
</evidence>
<dbReference type="SUPFAM" id="SSF144091">
    <property type="entry name" value="Rhomboid-like"/>
    <property type="match status" value="1"/>
</dbReference>
<evidence type="ECO:0000313" key="8">
    <source>
        <dbReference type="Proteomes" id="UP000614261"/>
    </source>
</evidence>